<dbReference type="Gene3D" id="3.40.50.880">
    <property type="match status" value="1"/>
</dbReference>
<keyword evidence="1" id="KW-0456">Lyase</keyword>
<dbReference type="InterPro" id="IPR026041">
    <property type="entry name" value="ElbB"/>
</dbReference>
<gene>
    <name evidence="2" type="ORF">RJ45_20945</name>
</gene>
<comment type="catalytic activity">
    <reaction evidence="1">
        <text>glyoxal + H2O = glycolate + H(+)</text>
        <dbReference type="Rhea" id="RHEA:51672"/>
        <dbReference type="ChEBI" id="CHEBI:15377"/>
        <dbReference type="ChEBI" id="CHEBI:15378"/>
        <dbReference type="ChEBI" id="CHEBI:29805"/>
        <dbReference type="ChEBI" id="CHEBI:34779"/>
    </reaction>
</comment>
<proteinExistence type="inferred from homology"/>
<dbReference type="AlphaFoldDB" id="A0A0B9FZ12"/>
<dbReference type="EMBL" id="JWLZ01000193">
    <property type="protein sequence ID" value="KHT61783.1"/>
    <property type="molecule type" value="Genomic_DNA"/>
</dbReference>
<sequence length="216" mass="23148">MKKIAVILSGSGVFDGTEIHEAVLSLLAIEQEGASWHCFAPNTDQHHVINHLTGEEMAESRNILIESARIARGQVADLTTLDPSHYDALLIPGGFGAAKNLSTFAFKGPDCTVHPEVKRVCQQFAEEEKPAGYLCIAPAMIPLIYGPGAKGTIGTDPDTAKAFIQMGGEHVKCPVSDYVLDQKHRLLTTPAYMLAGSLSEAAEGINKLVKELVKIA</sequence>
<dbReference type="CDD" id="cd03133">
    <property type="entry name" value="GATase1_ES1"/>
    <property type="match status" value="1"/>
</dbReference>
<dbReference type="GO" id="GO:0016829">
    <property type="term" value="F:lyase activity"/>
    <property type="evidence" value="ECO:0007669"/>
    <property type="project" value="UniProtKB-UniRule"/>
</dbReference>
<comment type="caution">
    <text evidence="2">The sequence shown here is derived from an EMBL/GenBank/DDBJ whole genome shotgun (WGS) entry which is preliminary data.</text>
</comment>
<dbReference type="InterPro" id="IPR029062">
    <property type="entry name" value="Class_I_gatase-like"/>
</dbReference>
<organism evidence="2 3">
    <name type="scientific">Photobacterium gaetbulicola</name>
    <dbReference type="NCBI Taxonomy" id="1295392"/>
    <lineage>
        <taxon>Bacteria</taxon>
        <taxon>Pseudomonadati</taxon>
        <taxon>Pseudomonadota</taxon>
        <taxon>Gammaproteobacteria</taxon>
        <taxon>Vibrionales</taxon>
        <taxon>Vibrionaceae</taxon>
        <taxon>Photobacterium</taxon>
    </lineage>
</organism>
<dbReference type="RefSeq" id="WP_039466957.1">
    <property type="nucleotide sequence ID" value="NZ_JWLZ01000193.1"/>
</dbReference>
<evidence type="ECO:0000256" key="1">
    <source>
        <dbReference type="PIRNR" id="PIRNR006320"/>
    </source>
</evidence>
<dbReference type="SUPFAM" id="SSF52317">
    <property type="entry name" value="Class I glutamine amidotransferase-like"/>
    <property type="match status" value="1"/>
</dbReference>
<dbReference type="PANTHER" id="PTHR10224:SF12">
    <property type="entry name" value="GLYOXALASE ELBB"/>
    <property type="match status" value="1"/>
</dbReference>
<dbReference type="PIRSF" id="PIRSF006320">
    <property type="entry name" value="Elb2"/>
    <property type="match status" value="1"/>
</dbReference>
<protein>
    <recommendedName>
        <fullName evidence="1">Glyoxalase</fullName>
    </recommendedName>
</protein>
<name>A0A0B9FZ12_9GAMM</name>
<comment type="similarity">
    <text evidence="1">Belongs to the peptidase C56 family.</text>
</comment>
<evidence type="ECO:0000313" key="2">
    <source>
        <dbReference type="EMBL" id="KHT61783.1"/>
    </source>
</evidence>
<dbReference type="Proteomes" id="UP000031278">
    <property type="component" value="Unassembled WGS sequence"/>
</dbReference>
<dbReference type="PANTHER" id="PTHR10224">
    <property type="entry name" value="ES1 PROTEIN HOMOLOG, MITOCHONDRIAL"/>
    <property type="match status" value="1"/>
</dbReference>
<comment type="function">
    <text evidence="1">Displays glyoxalase activity, catalyzing the conversion of glyoxal to glycolate.</text>
</comment>
<dbReference type="NCBIfam" id="NF008747">
    <property type="entry name" value="PRK11780.1"/>
    <property type="match status" value="1"/>
</dbReference>
<reference evidence="2 3" key="1">
    <citation type="submission" date="2014-12" db="EMBL/GenBank/DDBJ databases">
        <title>Genome sequencing of Photobacterium gaetbulicola AD005a.</title>
        <authorList>
            <person name="Adrian T.G.S."/>
            <person name="Chan K.G."/>
        </authorList>
    </citation>
    <scope>NUCLEOTIDE SEQUENCE [LARGE SCALE GENOMIC DNA]</scope>
    <source>
        <strain evidence="2 3">AD005a</strain>
    </source>
</reference>
<accession>A0A0B9FZ12</accession>
<evidence type="ECO:0000313" key="3">
    <source>
        <dbReference type="Proteomes" id="UP000031278"/>
    </source>
</evidence>